<dbReference type="EMBL" id="CP102381">
    <property type="protein sequence ID" value="WEJ63450.1"/>
    <property type="molecule type" value="Genomic_DNA"/>
</dbReference>
<evidence type="ECO:0000313" key="1">
    <source>
        <dbReference type="EMBL" id="WEJ63450.1"/>
    </source>
</evidence>
<dbReference type="RefSeq" id="WP_275595707.1">
    <property type="nucleotide sequence ID" value="NZ_CP102381.1"/>
</dbReference>
<evidence type="ECO:0000313" key="2">
    <source>
        <dbReference type="Proteomes" id="UP001222275"/>
    </source>
</evidence>
<protein>
    <submittedName>
        <fullName evidence="1">Sugar phosphate isomerase/epimerase</fullName>
    </submittedName>
</protein>
<accession>A0ABY8CFH8</accession>
<gene>
    <name evidence="1" type="ORF">NR989_04155</name>
</gene>
<dbReference type="Proteomes" id="UP001222275">
    <property type="component" value="Chromosome"/>
</dbReference>
<dbReference type="InterPro" id="IPR036237">
    <property type="entry name" value="Xyl_isomerase-like_sf"/>
</dbReference>
<sequence length="282" mass="32491">MKLQTFKTLWGNTLSIHDACQEARLAKFDGIEGRAPQTQHERVLWLDALEQNHAAYIAEIVTGEDYVPNRKWSVQQHLDDLALQLENSLPLNPLFATAIAGLDAWSEEQSIEFFKQAMALADDKDIVISFETHRSRSLFNPWVTQRIVEALPQIKLTADISHWCVVCERLMDSEIETIKAIAGNVYHIHGRVGYDQGPQVPDPAAPEYAEALASHERIWQLFWTQQLNQNRKMTTLTPEFGPDGYCHLQPYTQQPVVDIWKINQWMNLRQQEHFKDFIEASL</sequence>
<organism evidence="1 2">
    <name type="scientific">Thiomicrorhabdus lithotrophica</name>
    <dbReference type="NCBI Taxonomy" id="2949997"/>
    <lineage>
        <taxon>Bacteria</taxon>
        <taxon>Pseudomonadati</taxon>
        <taxon>Pseudomonadota</taxon>
        <taxon>Gammaproteobacteria</taxon>
        <taxon>Thiotrichales</taxon>
        <taxon>Piscirickettsiaceae</taxon>
        <taxon>Thiomicrorhabdus</taxon>
    </lineage>
</organism>
<dbReference type="SUPFAM" id="SSF51658">
    <property type="entry name" value="Xylose isomerase-like"/>
    <property type="match status" value="1"/>
</dbReference>
<keyword evidence="1" id="KW-0413">Isomerase</keyword>
<keyword evidence="2" id="KW-1185">Reference proteome</keyword>
<name>A0ABY8CFH8_9GAMM</name>
<proteinExistence type="predicted"/>
<dbReference type="Gene3D" id="3.20.20.150">
    <property type="entry name" value="Divalent-metal-dependent TIM barrel enzymes"/>
    <property type="match status" value="1"/>
</dbReference>
<reference evidence="1 2" key="1">
    <citation type="submission" date="2022-06" db="EMBL/GenBank/DDBJ databases">
        <title>Thiomicrohabdus sp. nov, an obligately chemolithoautotrophic, sulfur-oxidizing bacterium isolated from beach of Guanyin Mountain. Amoy.</title>
        <authorList>
            <person name="Zhu H."/>
        </authorList>
    </citation>
    <scope>NUCLEOTIDE SEQUENCE [LARGE SCALE GENOMIC DNA]</scope>
    <source>
        <strain evidence="1 2">XGS-01</strain>
    </source>
</reference>
<dbReference type="GO" id="GO:0016853">
    <property type="term" value="F:isomerase activity"/>
    <property type="evidence" value="ECO:0007669"/>
    <property type="project" value="UniProtKB-KW"/>
</dbReference>